<feature type="domain" description="Glycosyl hydrolase family 31 C-terminal" evidence="6">
    <location>
        <begin position="431"/>
        <end position="509"/>
    </location>
</feature>
<dbReference type="RefSeq" id="WP_061426856.1">
    <property type="nucleotide sequence ID" value="NZ_CATNZO010000001.1"/>
</dbReference>
<evidence type="ECO:0000313" key="7">
    <source>
        <dbReference type="EMBL" id="AMN35074.1"/>
    </source>
</evidence>
<sequence length="512" mass="59970">MGKLKSYIFKMYESEYWYGPVVNDGIKYPLNFNSKYEVDVYPNKSPNQVNTILLSNKGRYIWCDSVFVLKVYSGVIEILSEKSVPQLYEKGETLKEAFLHAANKFFKPNGKVPPKSFFTKPQYNTWIELLYDQREEKILEYANSIVENGMPEGIIMIDDGWSDYYGRWKFNGEKFKNPKGMINKLHELGFKVMLWTCPFITPDTQEFRYLRDRECLVKNKDGSVSIKKWWNGYSAALDLTNPEAVKWYLDQNDFLIEEYGVDGFKFDAGDASFYSNDDLTYKKIEANEHSKLWDLLGLNYEFNEFRACFQCAGLPLVQRLADKNHSWEYNGVSSLIPNQLAQGILGYSYTCPDMIGGGEYLNFLENSSNLDEELFVRYAQCAALMPMMQFSAAPWRVLSKENFEICKKAAWEHVKYSEYIYDLAKESSRSGEPIVRYMEYEFPNENLEEIKDQFMLGEKYMIAPNIKKGARKRMVNFPRGKWKYKNDEFIIGPRIKEFNSPLEEILIFERVN</sequence>
<dbReference type="Proteomes" id="UP000070260">
    <property type="component" value="Chromosome"/>
</dbReference>
<dbReference type="Gene3D" id="3.20.20.80">
    <property type="entry name" value="Glycosidases"/>
    <property type="match status" value="1"/>
</dbReference>
<keyword evidence="3 4" id="KW-0326">Glycosidase</keyword>
<dbReference type="PANTHER" id="PTHR43053">
    <property type="entry name" value="GLYCOSIDASE FAMILY 31"/>
    <property type="match status" value="1"/>
</dbReference>
<dbReference type="Gene3D" id="2.60.40.1180">
    <property type="entry name" value="Golgi alpha-mannosidase II"/>
    <property type="match status" value="1"/>
</dbReference>
<dbReference type="Pfam" id="PF01055">
    <property type="entry name" value="Glyco_hydro_31_2nd"/>
    <property type="match status" value="1"/>
</dbReference>
<evidence type="ECO:0000256" key="1">
    <source>
        <dbReference type="ARBA" id="ARBA00007806"/>
    </source>
</evidence>
<dbReference type="SUPFAM" id="SSF51011">
    <property type="entry name" value="Glycosyl hydrolase domain"/>
    <property type="match status" value="1"/>
</dbReference>
<dbReference type="CDD" id="cd06592">
    <property type="entry name" value="GH31_NET37"/>
    <property type="match status" value="1"/>
</dbReference>
<dbReference type="GO" id="GO:0004553">
    <property type="term" value="F:hydrolase activity, hydrolyzing O-glycosyl compounds"/>
    <property type="evidence" value="ECO:0007669"/>
    <property type="project" value="InterPro"/>
</dbReference>
<dbReference type="InterPro" id="IPR050985">
    <property type="entry name" value="Alpha-glycosidase_related"/>
</dbReference>
<organism evidence="7 8">
    <name type="scientific">Clostridium perfringens</name>
    <dbReference type="NCBI Taxonomy" id="1502"/>
    <lineage>
        <taxon>Bacteria</taxon>
        <taxon>Bacillati</taxon>
        <taxon>Bacillota</taxon>
        <taxon>Clostridia</taxon>
        <taxon>Eubacteriales</taxon>
        <taxon>Clostridiaceae</taxon>
        <taxon>Clostridium</taxon>
    </lineage>
</organism>
<evidence type="ECO:0000256" key="3">
    <source>
        <dbReference type="ARBA" id="ARBA00023295"/>
    </source>
</evidence>
<evidence type="ECO:0000256" key="4">
    <source>
        <dbReference type="RuleBase" id="RU361185"/>
    </source>
</evidence>
<dbReference type="PANTHER" id="PTHR43053:SF4">
    <property type="entry name" value="MYOGENESIS-REGULATING GLYCOSIDASE"/>
    <property type="match status" value="1"/>
</dbReference>
<name>A0A127EGK6_CLOPF</name>
<evidence type="ECO:0000259" key="6">
    <source>
        <dbReference type="Pfam" id="PF21365"/>
    </source>
</evidence>
<dbReference type="AlphaFoldDB" id="A0A127EGK6"/>
<comment type="similarity">
    <text evidence="1 4">Belongs to the glycosyl hydrolase 31 family.</text>
</comment>
<dbReference type="InterPro" id="IPR000322">
    <property type="entry name" value="Glyco_hydro_31_TIM"/>
</dbReference>
<evidence type="ECO:0000313" key="8">
    <source>
        <dbReference type="Proteomes" id="UP000070260"/>
    </source>
</evidence>
<protein>
    <submittedName>
        <fullName evidence="7">Glycoside hydrolase</fullName>
    </submittedName>
</protein>
<dbReference type="InterPro" id="IPR017853">
    <property type="entry name" value="GH"/>
</dbReference>
<accession>A0A127EGK6</accession>
<dbReference type="OrthoDB" id="176168at2"/>
<dbReference type="InterPro" id="IPR048395">
    <property type="entry name" value="Glyco_hydro_31_C"/>
</dbReference>
<reference evidence="7 8" key="1">
    <citation type="journal article" date="2016" name="PLoS ONE">
        <title>Plasmid Characterization and Chromosome Analysis of Two netF+ Clostridium perfringens Isolates Associated with Foal and Canine Necrotizing Enteritis.</title>
        <authorList>
            <person name="Mehdizadeh Gohari I."/>
            <person name="Kropinski A.M."/>
            <person name="Weese S.J."/>
            <person name="Parreira V.R."/>
            <person name="Whitehead A.E."/>
            <person name="Boerlin P."/>
            <person name="Prescott J.F."/>
        </authorList>
    </citation>
    <scope>NUCLEOTIDE SEQUENCE [LARGE SCALE GENOMIC DNA]</scope>
    <source>
        <strain evidence="7 8">JP838</strain>
    </source>
</reference>
<evidence type="ECO:0000256" key="2">
    <source>
        <dbReference type="ARBA" id="ARBA00022801"/>
    </source>
</evidence>
<feature type="domain" description="Glycoside hydrolase family 31 TIM barrel" evidence="5">
    <location>
        <begin position="132"/>
        <end position="422"/>
    </location>
</feature>
<dbReference type="GO" id="GO:0005975">
    <property type="term" value="P:carbohydrate metabolic process"/>
    <property type="evidence" value="ECO:0007669"/>
    <property type="project" value="InterPro"/>
</dbReference>
<evidence type="ECO:0000259" key="5">
    <source>
        <dbReference type="Pfam" id="PF01055"/>
    </source>
</evidence>
<dbReference type="PATRIC" id="fig|1502.177.peg.929"/>
<keyword evidence="2 4" id="KW-0378">Hydrolase</keyword>
<dbReference type="EMBL" id="CP010994">
    <property type="protein sequence ID" value="AMN35074.1"/>
    <property type="molecule type" value="Genomic_DNA"/>
</dbReference>
<proteinExistence type="inferred from homology"/>
<gene>
    <name evidence="7" type="ORF">JFP838_04670</name>
</gene>
<dbReference type="InterPro" id="IPR013780">
    <property type="entry name" value="Glyco_hydro_b"/>
</dbReference>
<dbReference type="Pfam" id="PF21365">
    <property type="entry name" value="Glyco_hydro_31_3rd"/>
    <property type="match status" value="1"/>
</dbReference>
<dbReference type="SUPFAM" id="SSF51445">
    <property type="entry name" value="(Trans)glycosidases"/>
    <property type="match status" value="1"/>
</dbReference>